<protein>
    <submittedName>
        <fullName evidence="1">Uncharacterized protein</fullName>
    </submittedName>
</protein>
<dbReference type="Gene3D" id="1.10.1220.10">
    <property type="entry name" value="Met repressor-like"/>
    <property type="match status" value="1"/>
</dbReference>
<dbReference type="KEGG" id="wch:wcw_0003"/>
<dbReference type="EMBL" id="CP001928">
    <property type="protein sequence ID" value="ADI37380.1"/>
    <property type="molecule type" value="Genomic_DNA"/>
</dbReference>
<dbReference type="HOGENOM" id="CLU_2637133_0_0_0"/>
<sequence>MRKDTVRLTFDFPSNLHTFLKMAAAKEGVSMRAYIVDSLMHKMDHEDKVDLDKDAFRKELAKMTKKDAKLMKDLSVR</sequence>
<dbReference type="AlphaFoldDB" id="D6YTB9"/>
<dbReference type="SUPFAM" id="SSF47598">
    <property type="entry name" value="Ribbon-helix-helix"/>
    <property type="match status" value="1"/>
</dbReference>
<accession>D6YTB9</accession>
<dbReference type="Proteomes" id="UP000001505">
    <property type="component" value="Chromosome"/>
</dbReference>
<organism evidence="1 2">
    <name type="scientific">Waddlia chondrophila (strain ATCC VR-1470 / WSU 86-1044)</name>
    <dbReference type="NCBI Taxonomy" id="716544"/>
    <lineage>
        <taxon>Bacteria</taxon>
        <taxon>Pseudomonadati</taxon>
        <taxon>Chlamydiota</taxon>
        <taxon>Chlamydiia</taxon>
        <taxon>Parachlamydiales</taxon>
        <taxon>Waddliaceae</taxon>
        <taxon>Waddlia</taxon>
    </lineage>
</organism>
<evidence type="ECO:0000313" key="2">
    <source>
        <dbReference type="Proteomes" id="UP000001505"/>
    </source>
</evidence>
<dbReference type="InterPro" id="IPR013321">
    <property type="entry name" value="Arc_rbn_hlx_hlx"/>
</dbReference>
<name>D6YTB9_WADCW</name>
<reference evidence="1 2" key="1">
    <citation type="journal article" date="2010" name="PLoS ONE">
        <title>The Waddlia genome: a window into chlamydial biology.</title>
        <authorList>
            <person name="Bertelli C."/>
            <person name="Collyn F."/>
            <person name="Croxatto A."/>
            <person name="Ruckert C."/>
            <person name="Polkinghorne A."/>
            <person name="Kebbi-Beghdadi C."/>
            <person name="Goesmann A."/>
            <person name="Vaughan L."/>
            <person name="Greub G."/>
        </authorList>
    </citation>
    <scope>NUCLEOTIDE SEQUENCE [LARGE SCALE GENOMIC DNA]</scope>
    <source>
        <strain evidence="2">ATCC VR-1470 / WSU 86-1044</strain>
    </source>
</reference>
<dbReference type="GO" id="GO:0006355">
    <property type="term" value="P:regulation of DNA-templated transcription"/>
    <property type="evidence" value="ECO:0007669"/>
    <property type="project" value="InterPro"/>
</dbReference>
<dbReference type="STRING" id="716544.wcw_0003"/>
<gene>
    <name evidence="1" type="ordered locus">wcw_0003</name>
</gene>
<keyword evidence="2" id="KW-1185">Reference proteome</keyword>
<dbReference type="InterPro" id="IPR010985">
    <property type="entry name" value="Ribbon_hlx_hlx"/>
</dbReference>
<proteinExistence type="predicted"/>
<evidence type="ECO:0000313" key="1">
    <source>
        <dbReference type="EMBL" id="ADI37380.1"/>
    </source>
</evidence>